<organism evidence="11 12">
    <name type="scientific">Hwanghaeella grinnelliae</name>
    <dbReference type="NCBI Taxonomy" id="2500179"/>
    <lineage>
        <taxon>Bacteria</taxon>
        <taxon>Pseudomonadati</taxon>
        <taxon>Pseudomonadota</taxon>
        <taxon>Alphaproteobacteria</taxon>
        <taxon>Rhodospirillales</taxon>
        <taxon>Rhodospirillaceae</taxon>
        <taxon>Hwanghaeella</taxon>
    </lineage>
</organism>
<dbReference type="PROSITE" id="PS51085">
    <property type="entry name" value="2FE2S_FER_2"/>
    <property type="match status" value="1"/>
</dbReference>
<evidence type="ECO:0000256" key="7">
    <source>
        <dbReference type="ARBA" id="ARBA00023004"/>
    </source>
</evidence>
<sequence length="103" mass="11239">MAKITFVNRDGSETVVDARDGLSVMEVAIDNDVDIEAACEGSLACATCHMVVDSDWYDKLDPPSDEEEDMLDLAFGLTRTSRLTCQIRVSGAIDGLRVKLPDE</sequence>
<evidence type="ECO:0000256" key="4">
    <source>
        <dbReference type="ARBA" id="ARBA00022714"/>
    </source>
</evidence>
<evidence type="ECO:0000256" key="5">
    <source>
        <dbReference type="ARBA" id="ARBA00022723"/>
    </source>
</evidence>
<dbReference type="Gene3D" id="3.10.20.30">
    <property type="match status" value="1"/>
</dbReference>
<evidence type="ECO:0000256" key="1">
    <source>
        <dbReference type="ARBA" id="ARBA00010914"/>
    </source>
</evidence>
<dbReference type="InterPro" id="IPR001055">
    <property type="entry name" value="Adrenodoxin-like"/>
</dbReference>
<dbReference type="PANTHER" id="PTHR23426">
    <property type="entry name" value="FERREDOXIN/ADRENODOXIN"/>
    <property type="match status" value="1"/>
</dbReference>
<evidence type="ECO:0000259" key="10">
    <source>
        <dbReference type="PROSITE" id="PS51085"/>
    </source>
</evidence>
<dbReference type="GO" id="GO:0009055">
    <property type="term" value="F:electron transfer activity"/>
    <property type="evidence" value="ECO:0007669"/>
    <property type="project" value="TreeGrafter"/>
</dbReference>
<dbReference type="AlphaFoldDB" id="A0A3S2WTF9"/>
<evidence type="ECO:0000256" key="2">
    <source>
        <dbReference type="ARBA" id="ARBA00019395"/>
    </source>
</evidence>
<name>A0A3S2WTF9_9PROT</name>
<evidence type="ECO:0000256" key="8">
    <source>
        <dbReference type="ARBA" id="ARBA00023014"/>
    </source>
</evidence>
<dbReference type="Proteomes" id="UP000287447">
    <property type="component" value="Unassembled WGS sequence"/>
</dbReference>
<reference evidence="12" key="1">
    <citation type="submission" date="2019-01" db="EMBL/GenBank/DDBJ databases">
        <title>Gri0909 isolated from a small marine red alga.</title>
        <authorList>
            <person name="Kim J."/>
            <person name="Jeong S.E."/>
            <person name="Jeon C.O."/>
        </authorList>
    </citation>
    <scope>NUCLEOTIDE SEQUENCE [LARGE SCALE GENOMIC DNA]</scope>
    <source>
        <strain evidence="12">Gri0909</strain>
    </source>
</reference>
<dbReference type="GO" id="GO:0051537">
    <property type="term" value="F:2 iron, 2 sulfur cluster binding"/>
    <property type="evidence" value="ECO:0007669"/>
    <property type="project" value="UniProtKB-KW"/>
</dbReference>
<keyword evidence="4" id="KW-0001">2Fe-2S</keyword>
<dbReference type="GO" id="GO:0140647">
    <property type="term" value="P:P450-containing electron transport chain"/>
    <property type="evidence" value="ECO:0007669"/>
    <property type="project" value="InterPro"/>
</dbReference>
<keyword evidence="3" id="KW-0813">Transport</keyword>
<dbReference type="PRINTS" id="PR00355">
    <property type="entry name" value="ADRENODOXIN"/>
</dbReference>
<evidence type="ECO:0000313" key="11">
    <source>
        <dbReference type="EMBL" id="RVU38077.1"/>
    </source>
</evidence>
<evidence type="ECO:0000256" key="3">
    <source>
        <dbReference type="ARBA" id="ARBA00022448"/>
    </source>
</evidence>
<evidence type="ECO:0000256" key="6">
    <source>
        <dbReference type="ARBA" id="ARBA00022982"/>
    </source>
</evidence>
<comment type="similarity">
    <text evidence="1">Belongs to the adrenodoxin/putidaredoxin family.</text>
</comment>
<comment type="cofactor">
    <cofactor evidence="9">
        <name>[2Fe-2S] cluster</name>
        <dbReference type="ChEBI" id="CHEBI:190135"/>
    </cofactor>
</comment>
<dbReference type="InterPro" id="IPR001041">
    <property type="entry name" value="2Fe-2S_ferredoxin-type"/>
</dbReference>
<proteinExistence type="inferred from homology"/>
<dbReference type="SUPFAM" id="SSF54292">
    <property type="entry name" value="2Fe-2S ferredoxin-like"/>
    <property type="match status" value="1"/>
</dbReference>
<dbReference type="CDD" id="cd00207">
    <property type="entry name" value="fer2"/>
    <property type="match status" value="1"/>
</dbReference>
<evidence type="ECO:0000313" key="12">
    <source>
        <dbReference type="Proteomes" id="UP000287447"/>
    </source>
</evidence>
<protein>
    <recommendedName>
        <fullName evidence="2">2Fe-2S ferredoxin</fullName>
    </recommendedName>
</protein>
<accession>A0A3S2WTF9</accession>
<dbReference type="PROSITE" id="PS00814">
    <property type="entry name" value="ADX"/>
    <property type="match status" value="1"/>
</dbReference>
<dbReference type="RefSeq" id="WP_127763449.1">
    <property type="nucleotide sequence ID" value="NZ_SADE01000001.1"/>
</dbReference>
<keyword evidence="6" id="KW-0249">Electron transport</keyword>
<keyword evidence="5" id="KW-0479">Metal-binding</keyword>
<dbReference type="OrthoDB" id="9799640at2"/>
<gene>
    <name evidence="11" type="ORF">EOI86_01875</name>
</gene>
<dbReference type="InterPro" id="IPR012675">
    <property type="entry name" value="Beta-grasp_dom_sf"/>
</dbReference>
<dbReference type="EMBL" id="SADE01000001">
    <property type="protein sequence ID" value="RVU38077.1"/>
    <property type="molecule type" value="Genomic_DNA"/>
</dbReference>
<dbReference type="GO" id="GO:0046872">
    <property type="term" value="F:metal ion binding"/>
    <property type="evidence" value="ECO:0007669"/>
    <property type="project" value="UniProtKB-KW"/>
</dbReference>
<keyword evidence="12" id="KW-1185">Reference proteome</keyword>
<evidence type="ECO:0000256" key="9">
    <source>
        <dbReference type="ARBA" id="ARBA00034078"/>
    </source>
</evidence>
<dbReference type="InterPro" id="IPR036010">
    <property type="entry name" value="2Fe-2S_ferredoxin-like_sf"/>
</dbReference>
<feature type="domain" description="2Fe-2S ferredoxin-type" evidence="10">
    <location>
        <begin position="2"/>
        <end position="103"/>
    </location>
</feature>
<comment type="caution">
    <text evidence="11">The sequence shown here is derived from an EMBL/GenBank/DDBJ whole genome shotgun (WGS) entry which is preliminary data.</text>
</comment>
<dbReference type="InterPro" id="IPR018298">
    <property type="entry name" value="Adrenodoxin_Fe-S_BS"/>
</dbReference>
<keyword evidence="8" id="KW-0411">Iron-sulfur</keyword>
<dbReference type="PANTHER" id="PTHR23426:SF72">
    <property type="entry name" value="2FE-2S FERREDOXIN-TYPE DOMAIN-CONTAINING PROTEIN"/>
    <property type="match status" value="1"/>
</dbReference>
<dbReference type="Pfam" id="PF00111">
    <property type="entry name" value="Fer2"/>
    <property type="match status" value="1"/>
</dbReference>
<keyword evidence="7" id="KW-0408">Iron</keyword>